<keyword evidence="21" id="KW-1185">Reference proteome</keyword>
<dbReference type="PROSITE" id="PS51384">
    <property type="entry name" value="FAD_FR"/>
    <property type="match status" value="1"/>
</dbReference>
<dbReference type="AlphaFoldDB" id="A0A2U9R848"/>
<name>A0A2U9R848_PICKU</name>
<comment type="cofactor">
    <cofactor evidence="1 16 17">
        <name>FAD</name>
        <dbReference type="ChEBI" id="CHEBI:57692"/>
    </cofactor>
</comment>
<dbReference type="PANTHER" id="PTHR19370:SF184">
    <property type="entry name" value="NADH-CYTOCHROME B5 REDUCTASE-LIKE"/>
    <property type="match status" value="1"/>
</dbReference>
<evidence type="ECO:0000313" key="20">
    <source>
        <dbReference type="EMBL" id="AWU77441.1"/>
    </source>
</evidence>
<proteinExistence type="inferred from homology"/>
<feature type="transmembrane region" description="Helical" evidence="18">
    <location>
        <begin position="100"/>
        <end position="122"/>
    </location>
</feature>
<comment type="catalytic activity">
    <reaction evidence="14 17">
        <text>2 Fe(III)-[cytochrome b5] + NADH = 2 Fe(II)-[cytochrome b5] + NAD(+) + H(+)</text>
        <dbReference type="Rhea" id="RHEA:46680"/>
        <dbReference type="Rhea" id="RHEA-COMP:10438"/>
        <dbReference type="Rhea" id="RHEA-COMP:10439"/>
        <dbReference type="ChEBI" id="CHEBI:15378"/>
        <dbReference type="ChEBI" id="CHEBI:29033"/>
        <dbReference type="ChEBI" id="CHEBI:29034"/>
        <dbReference type="ChEBI" id="CHEBI:57540"/>
        <dbReference type="ChEBI" id="CHEBI:57945"/>
        <dbReference type="EC" id="1.6.2.2"/>
    </reaction>
</comment>
<feature type="domain" description="FAD-binding FR-type" evidence="19">
    <location>
        <begin position="135"/>
        <end position="239"/>
    </location>
</feature>
<feature type="binding site" evidence="16">
    <location>
        <position position="205"/>
    </location>
    <ligand>
        <name>FAD</name>
        <dbReference type="ChEBI" id="CHEBI:57692"/>
    </ligand>
</feature>
<feature type="binding site" evidence="16">
    <location>
        <position position="256"/>
    </location>
    <ligand>
        <name>FAD</name>
        <dbReference type="ChEBI" id="CHEBI:57692"/>
    </ligand>
</feature>
<keyword evidence="9 18" id="KW-1133">Transmembrane helix</keyword>
<dbReference type="VEuPathDB" id="FungiDB:C5L36_0D01790"/>
<dbReference type="SUPFAM" id="SSF63380">
    <property type="entry name" value="Riboflavin synthase domain-like"/>
    <property type="match status" value="1"/>
</dbReference>
<dbReference type="GO" id="GO:0090524">
    <property type="term" value="F:cytochrome-b5 reductase activity, acting on NADH"/>
    <property type="evidence" value="ECO:0007669"/>
    <property type="project" value="UniProtKB-EC"/>
</dbReference>
<dbReference type="InterPro" id="IPR008333">
    <property type="entry name" value="Cbr1-like_FAD-bd_dom"/>
</dbReference>
<dbReference type="Pfam" id="PF00175">
    <property type="entry name" value="NAD_binding_1"/>
    <property type="match status" value="1"/>
</dbReference>
<dbReference type="OrthoDB" id="432685at2759"/>
<evidence type="ECO:0000256" key="7">
    <source>
        <dbReference type="ARBA" id="ARBA00022787"/>
    </source>
</evidence>
<keyword evidence="5 16" id="KW-0285">Flavoprotein</keyword>
<evidence type="ECO:0000256" key="17">
    <source>
        <dbReference type="RuleBase" id="RU361226"/>
    </source>
</evidence>
<gene>
    <name evidence="20" type="ORF">C5L36_0D01790</name>
</gene>
<evidence type="ECO:0000256" key="4">
    <source>
        <dbReference type="ARBA" id="ARBA00006105"/>
    </source>
</evidence>
<keyword evidence="8 16" id="KW-0274">FAD</keyword>
<dbReference type="GO" id="GO:0005741">
    <property type="term" value="C:mitochondrial outer membrane"/>
    <property type="evidence" value="ECO:0007669"/>
    <property type="project" value="UniProtKB-SubCell"/>
</dbReference>
<evidence type="ECO:0000256" key="11">
    <source>
        <dbReference type="ARBA" id="ARBA00023027"/>
    </source>
</evidence>
<evidence type="ECO:0000256" key="15">
    <source>
        <dbReference type="ARBA" id="ARBA00049138"/>
    </source>
</evidence>
<dbReference type="InterPro" id="IPR017927">
    <property type="entry name" value="FAD-bd_FR_type"/>
</dbReference>
<dbReference type="Gene3D" id="2.40.30.10">
    <property type="entry name" value="Translation factors"/>
    <property type="match status" value="1"/>
</dbReference>
<dbReference type="InterPro" id="IPR039261">
    <property type="entry name" value="FNR_nucleotide-bd"/>
</dbReference>
<dbReference type="PRINTS" id="PR00406">
    <property type="entry name" value="CYTB5RDTASE"/>
</dbReference>
<comment type="pathway">
    <text evidence="3">Protein modification; peptidyl-diphthamide biosynthesis.</text>
</comment>
<dbReference type="InterPro" id="IPR017938">
    <property type="entry name" value="Riboflavin_synthase-like_b-brl"/>
</dbReference>
<evidence type="ECO:0000256" key="6">
    <source>
        <dbReference type="ARBA" id="ARBA00022692"/>
    </source>
</evidence>
<evidence type="ECO:0000256" key="8">
    <source>
        <dbReference type="ARBA" id="ARBA00022827"/>
    </source>
</evidence>
<feature type="transmembrane region" description="Helical" evidence="18">
    <location>
        <begin position="55"/>
        <end position="80"/>
    </location>
</feature>
<comment type="subcellular location">
    <subcellularLocation>
        <location evidence="2">Mitochondrion outer membrane</location>
        <topology evidence="2">Single-pass membrane protein</topology>
    </subcellularLocation>
</comment>
<feature type="binding site" evidence="16">
    <location>
        <position position="189"/>
    </location>
    <ligand>
        <name>FAD</name>
        <dbReference type="ChEBI" id="CHEBI:57692"/>
    </ligand>
</feature>
<dbReference type="InterPro" id="IPR001834">
    <property type="entry name" value="CBR-like"/>
</dbReference>
<dbReference type="EC" id="1.6.2.2" evidence="17"/>
<accession>A0A2U9R848</accession>
<dbReference type="Proteomes" id="UP000249293">
    <property type="component" value="Chromosome 4"/>
</dbReference>
<evidence type="ECO:0000256" key="2">
    <source>
        <dbReference type="ARBA" id="ARBA00004572"/>
    </source>
</evidence>
<evidence type="ECO:0000256" key="13">
    <source>
        <dbReference type="ARBA" id="ARBA00023136"/>
    </source>
</evidence>
<keyword evidence="12" id="KW-0496">Mitochondrion</keyword>
<evidence type="ECO:0000256" key="1">
    <source>
        <dbReference type="ARBA" id="ARBA00001974"/>
    </source>
</evidence>
<evidence type="ECO:0000256" key="5">
    <source>
        <dbReference type="ARBA" id="ARBA00022630"/>
    </source>
</evidence>
<dbReference type="InterPro" id="IPR001709">
    <property type="entry name" value="Flavoprot_Pyr_Nucl_cyt_Rdtase"/>
</dbReference>
<comment type="catalytic activity">
    <reaction evidence="15">
        <text>2 Fe(3+)-[Dph3] + NADH = 2 Fe(2+)-[Dph3] + NAD(+) + H(+)</text>
        <dbReference type="Rhea" id="RHEA:71231"/>
        <dbReference type="Rhea" id="RHEA-COMP:18002"/>
        <dbReference type="Rhea" id="RHEA-COMP:18003"/>
        <dbReference type="ChEBI" id="CHEBI:15378"/>
        <dbReference type="ChEBI" id="CHEBI:29033"/>
        <dbReference type="ChEBI" id="CHEBI:29034"/>
        <dbReference type="ChEBI" id="CHEBI:57540"/>
        <dbReference type="ChEBI" id="CHEBI:57945"/>
        <dbReference type="ChEBI" id="CHEBI:83228"/>
    </reaction>
    <physiologicalReaction direction="left-to-right" evidence="15">
        <dbReference type="Rhea" id="RHEA:71232"/>
    </physiologicalReaction>
</comment>
<feature type="binding site" evidence="16">
    <location>
        <position position="215"/>
    </location>
    <ligand>
        <name>FAD</name>
        <dbReference type="ChEBI" id="CHEBI:57692"/>
    </ligand>
</feature>
<dbReference type="SUPFAM" id="SSF52343">
    <property type="entry name" value="Ferredoxin reductase-like, C-terminal NADP-linked domain"/>
    <property type="match status" value="1"/>
</dbReference>
<evidence type="ECO:0000256" key="12">
    <source>
        <dbReference type="ARBA" id="ARBA00023128"/>
    </source>
</evidence>
<evidence type="ECO:0000256" key="9">
    <source>
        <dbReference type="ARBA" id="ARBA00022989"/>
    </source>
</evidence>
<protein>
    <recommendedName>
        <fullName evidence="17">NADH-cytochrome b5 reductase</fullName>
        <ecNumber evidence="17">1.6.2.2</ecNumber>
    </recommendedName>
</protein>
<evidence type="ECO:0000313" key="21">
    <source>
        <dbReference type="Proteomes" id="UP000249293"/>
    </source>
</evidence>
<dbReference type="RefSeq" id="XP_029322918.1">
    <property type="nucleotide sequence ID" value="XM_029467058.1"/>
</dbReference>
<feature type="binding site" evidence="16">
    <location>
        <position position="207"/>
    </location>
    <ligand>
        <name>FAD</name>
        <dbReference type="ChEBI" id="CHEBI:57692"/>
    </ligand>
</feature>
<organism evidence="20 21">
    <name type="scientific">Pichia kudriavzevii</name>
    <name type="common">Yeast</name>
    <name type="synonym">Issatchenkia orientalis</name>
    <dbReference type="NCBI Taxonomy" id="4909"/>
    <lineage>
        <taxon>Eukaryota</taxon>
        <taxon>Fungi</taxon>
        <taxon>Dikarya</taxon>
        <taxon>Ascomycota</taxon>
        <taxon>Saccharomycotina</taxon>
        <taxon>Pichiomycetes</taxon>
        <taxon>Pichiales</taxon>
        <taxon>Pichiaceae</taxon>
        <taxon>Pichia</taxon>
    </lineage>
</organism>
<keyword evidence="6 18" id="KW-0812">Transmembrane</keyword>
<evidence type="ECO:0000256" key="18">
    <source>
        <dbReference type="SAM" id="Phobius"/>
    </source>
</evidence>
<sequence>MKYNANSGCGCSNWCIFHILVYIHIYIYIYIYIHLHGYRYRLLLLEHIRHFLNSLELGCCFSLLLHLSICILLLAFDYIATGSLPTSHLDCYNYLVTFNMASNNILFLLTALAGALGALVLFSKSSKGKPVLKKDEFQEFPLIQKIVLSKDSAIFRFGLPKENDILGLPIGQHIQIQAEIDGKNVMHSYTPTSLDEDSTGFFELLIKVYPNGKLSTYIDNLKLGETIRVKGPRGQYHYEPNMLKHICMVAGGTGITPMYQIIKAVLRNPNDYTKITLLYGSQTEADILLRSELDEFASKHENFNVVYFLDKASDEWTGKTGFINKDALEEFFPKPSSDVQLLLCGPPGLCASMKKASLELGFQKAKPVSKAGDQVFLF</sequence>
<evidence type="ECO:0000256" key="10">
    <source>
        <dbReference type="ARBA" id="ARBA00023002"/>
    </source>
</evidence>
<keyword evidence="10 17" id="KW-0560">Oxidoreductase</keyword>
<evidence type="ECO:0000256" key="16">
    <source>
        <dbReference type="PIRSR" id="PIRSR601834-1"/>
    </source>
</evidence>
<comment type="similarity">
    <text evidence="4 17">Belongs to the flavoprotein pyridine nucleotide cytochrome reductase family.</text>
</comment>
<evidence type="ECO:0000256" key="3">
    <source>
        <dbReference type="ARBA" id="ARBA00005156"/>
    </source>
</evidence>
<keyword evidence="11 17" id="KW-0520">NAD</keyword>
<dbReference type="FunFam" id="2.40.30.10:FF:000032">
    <property type="entry name" value="NADH-cytochrome b5 reductase"/>
    <property type="match status" value="1"/>
</dbReference>
<evidence type="ECO:0000256" key="14">
    <source>
        <dbReference type="ARBA" id="ARBA00047682"/>
    </source>
</evidence>
<dbReference type="PRINTS" id="PR00371">
    <property type="entry name" value="FPNCR"/>
</dbReference>
<dbReference type="PANTHER" id="PTHR19370">
    <property type="entry name" value="NADH-CYTOCHROME B5 REDUCTASE"/>
    <property type="match status" value="1"/>
</dbReference>
<dbReference type="CDD" id="cd06183">
    <property type="entry name" value="cyt_b5_reduct_like"/>
    <property type="match status" value="1"/>
</dbReference>
<feature type="binding site" evidence="16">
    <location>
        <position position="213"/>
    </location>
    <ligand>
        <name>FAD</name>
        <dbReference type="ChEBI" id="CHEBI:57692"/>
    </ligand>
</feature>
<dbReference type="Gene3D" id="3.40.50.80">
    <property type="entry name" value="Nucleotide-binding domain of ferredoxin-NADP reductase (FNR) module"/>
    <property type="match status" value="1"/>
</dbReference>
<keyword evidence="7" id="KW-1000">Mitochondrion outer membrane</keyword>
<dbReference type="Pfam" id="PF00970">
    <property type="entry name" value="FAD_binding_6"/>
    <property type="match status" value="1"/>
</dbReference>
<feature type="transmembrane region" description="Helical" evidence="18">
    <location>
        <begin position="16"/>
        <end position="35"/>
    </location>
</feature>
<reference evidence="20 21" key="1">
    <citation type="submission" date="2018-06" db="EMBL/GenBank/DDBJ databases">
        <title>Population genomics shows no distinction between pathogenic Candida krusei and environmental Pichia kudriavzevii: One species, four names.</title>
        <authorList>
            <person name="Douglass A.P."/>
            <person name="Offei B."/>
            <person name="Braun-Galleani S."/>
            <person name="Coughlan A.Y."/>
            <person name="Martos A."/>
            <person name="Ortiz-Merino R.A."/>
            <person name="Byrne K.P."/>
            <person name="Wolfe K.H."/>
        </authorList>
    </citation>
    <scope>NUCLEOTIDE SEQUENCE [LARGE SCALE GENOMIC DNA]</scope>
    <source>
        <strain evidence="20 21">CBS573</strain>
    </source>
</reference>
<dbReference type="GeneID" id="40385270"/>
<evidence type="ECO:0000259" key="19">
    <source>
        <dbReference type="PROSITE" id="PS51384"/>
    </source>
</evidence>
<dbReference type="KEGG" id="pkz:C5L36_0D01790"/>
<dbReference type="GO" id="GO:0005886">
    <property type="term" value="C:plasma membrane"/>
    <property type="evidence" value="ECO:0007669"/>
    <property type="project" value="TreeGrafter"/>
</dbReference>
<dbReference type="InterPro" id="IPR001433">
    <property type="entry name" value="OxRdtase_FAD/NAD-bd"/>
</dbReference>
<dbReference type="EMBL" id="CP028776">
    <property type="protein sequence ID" value="AWU77441.1"/>
    <property type="molecule type" value="Genomic_DNA"/>
</dbReference>
<keyword evidence="13 18" id="KW-0472">Membrane</keyword>
<dbReference type="GO" id="GO:0005783">
    <property type="term" value="C:endoplasmic reticulum"/>
    <property type="evidence" value="ECO:0007669"/>
    <property type="project" value="TreeGrafter"/>
</dbReference>
<dbReference type="FunFam" id="3.40.50.80:FF:000009">
    <property type="entry name" value="NADH-cytochrome b5 reductase"/>
    <property type="match status" value="1"/>
</dbReference>
<dbReference type="STRING" id="4909.A0A2U9R848"/>